<evidence type="ECO:0000259" key="7">
    <source>
        <dbReference type="PROSITE" id="PS51733"/>
    </source>
</evidence>
<dbReference type="PROSITE" id="PS51733">
    <property type="entry name" value="BPL_LPL_CATALYTIC"/>
    <property type="match status" value="1"/>
</dbReference>
<comment type="catalytic activity">
    <reaction evidence="5 6">
        <text>octanoyl-[ACP] + L-lysyl-[protein] = N(6)-octanoyl-L-lysyl-[protein] + holo-[ACP] + H(+)</text>
        <dbReference type="Rhea" id="RHEA:17665"/>
        <dbReference type="Rhea" id="RHEA-COMP:9636"/>
        <dbReference type="Rhea" id="RHEA-COMP:9685"/>
        <dbReference type="Rhea" id="RHEA-COMP:9752"/>
        <dbReference type="Rhea" id="RHEA-COMP:9928"/>
        <dbReference type="ChEBI" id="CHEBI:15378"/>
        <dbReference type="ChEBI" id="CHEBI:29969"/>
        <dbReference type="ChEBI" id="CHEBI:64479"/>
        <dbReference type="ChEBI" id="CHEBI:78463"/>
        <dbReference type="ChEBI" id="CHEBI:78809"/>
        <dbReference type="EC" id="2.3.1.181"/>
    </reaction>
</comment>
<evidence type="ECO:0000256" key="5">
    <source>
        <dbReference type="HAMAP-Rule" id="MF_00013"/>
    </source>
</evidence>
<dbReference type="CDD" id="cd16444">
    <property type="entry name" value="LipB"/>
    <property type="match status" value="1"/>
</dbReference>
<evidence type="ECO:0000256" key="2">
    <source>
        <dbReference type="ARBA" id="ARBA00022679"/>
    </source>
</evidence>
<dbReference type="SUPFAM" id="SSF55681">
    <property type="entry name" value="Class II aaRS and biotin synthetases"/>
    <property type="match status" value="1"/>
</dbReference>
<comment type="similarity">
    <text evidence="5 6">Belongs to the LipB family.</text>
</comment>
<dbReference type="NCBIfam" id="NF010925">
    <property type="entry name" value="PRK14345.1"/>
    <property type="match status" value="1"/>
</dbReference>
<keyword evidence="2 5" id="KW-0808">Transferase</keyword>
<feature type="active site" description="Acyl-thioester intermediate" evidence="5">
    <location>
        <position position="176"/>
    </location>
</feature>
<dbReference type="InterPro" id="IPR004143">
    <property type="entry name" value="BPL_LPL_catalytic"/>
</dbReference>
<feature type="site" description="Lowers pKa of active site Cys" evidence="5">
    <location>
        <position position="142"/>
    </location>
</feature>
<dbReference type="RefSeq" id="WP_229595084.1">
    <property type="nucleotide sequence ID" value="NZ_AP024485.1"/>
</dbReference>
<keyword evidence="9" id="KW-1185">Reference proteome</keyword>
<gene>
    <name evidence="8" type="primary">lipB_1</name>
    <name evidence="5" type="synonym">lipB</name>
    <name evidence="8" type="ORF">PSDVSF_12150</name>
</gene>
<dbReference type="InterPro" id="IPR000544">
    <property type="entry name" value="Octanoyltransferase"/>
</dbReference>
<comment type="miscellaneous">
    <text evidence="5">In the reaction, the free carboxyl group of octanoic acid is attached via an amide linkage to the epsilon-amino group of a specific lysine residue of lipoyl domains of lipoate-dependent enzymes.</text>
</comment>
<dbReference type="EMBL" id="AP024485">
    <property type="protein sequence ID" value="BCS87973.1"/>
    <property type="molecule type" value="Genomic_DNA"/>
</dbReference>
<dbReference type="InterPro" id="IPR045864">
    <property type="entry name" value="aa-tRNA-synth_II/BPL/LPL"/>
</dbReference>
<feature type="binding site" evidence="5">
    <location>
        <begin position="158"/>
        <end position="160"/>
    </location>
    <ligand>
        <name>substrate</name>
    </ligand>
</feature>
<organism evidence="8 9">
    <name type="scientific">Pseudodesulfovibrio sediminis</name>
    <dbReference type="NCBI Taxonomy" id="2810563"/>
    <lineage>
        <taxon>Bacteria</taxon>
        <taxon>Pseudomonadati</taxon>
        <taxon>Thermodesulfobacteriota</taxon>
        <taxon>Desulfovibrionia</taxon>
        <taxon>Desulfovibrionales</taxon>
        <taxon>Desulfovibrionaceae</taxon>
    </lineage>
</organism>
<proteinExistence type="inferred from homology"/>
<evidence type="ECO:0000313" key="9">
    <source>
        <dbReference type="Proteomes" id="UP001053296"/>
    </source>
</evidence>
<keyword evidence="5" id="KW-0963">Cytoplasm</keyword>
<comment type="subcellular location">
    <subcellularLocation>
        <location evidence="5">Cytoplasm</location>
    </subcellularLocation>
</comment>
<comment type="function">
    <text evidence="4 5 6">Catalyzes the transfer of endogenously produced octanoic acid from octanoyl-acyl-carrier-protein onto the lipoyl domains of lipoate-dependent enzymes. Lipoyl-ACP can also act as a substrate although octanoyl-ACP is likely to be the physiological substrate.</text>
</comment>
<dbReference type="PANTHER" id="PTHR10993:SF7">
    <property type="entry name" value="LIPOYLTRANSFERASE 2, MITOCHONDRIAL-RELATED"/>
    <property type="match status" value="1"/>
</dbReference>
<evidence type="ECO:0000256" key="1">
    <source>
        <dbReference type="ARBA" id="ARBA00004821"/>
    </source>
</evidence>
<reference evidence="8" key="1">
    <citation type="journal article" date="2022" name="Arch. Microbiol.">
        <title>Pseudodesulfovibrio sediminis sp. nov., a mesophilic and neutrophilic sulfate-reducing bacterium isolated from sediment of a brackish lake.</title>
        <authorList>
            <person name="Takahashi A."/>
            <person name="Kojima H."/>
            <person name="Watanabe M."/>
            <person name="Fukui M."/>
        </authorList>
    </citation>
    <scope>NUCLEOTIDE SEQUENCE</scope>
    <source>
        <strain evidence="8">SF6</strain>
    </source>
</reference>
<dbReference type="PIRSF" id="PIRSF016262">
    <property type="entry name" value="LPLase"/>
    <property type="match status" value="1"/>
</dbReference>
<feature type="binding site" evidence="5">
    <location>
        <begin position="78"/>
        <end position="85"/>
    </location>
    <ligand>
        <name>substrate</name>
    </ligand>
</feature>
<dbReference type="NCBIfam" id="TIGR00214">
    <property type="entry name" value="lipB"/>
    <property type="match status" value="1"/>
</dbReference>
<evidence type="ECO:0000256" key="4">
    <source>
        <dbReference type="ARBA" id="ARBA00024732"/>
    </source>
</evidence>
<evidence type="ECO:0000256" key="3">
    <source>
        <dbReference type="ARBA" id="ARBA00023315"/>
    </source>
</evidence>
<name>A0ABN6ESW9_9BACT</name>
<keyword evidence="3 5" id="KW-0012">Acyltransferase</keyword>
<dbReference type="HAMAP" id="MF_00013">
    <property type="entry name" value="LipB"/>
    <property type="match status" value="1"/>
</dbReference>
<dbReference type="PROSITE" id="PS01313">
    <property type="entry name" value="LIPB"/>
    <property type="match status" value="1"/>
</dbReference>
<dbReference type="EC" id="2.3.1.181" evidence="5 6"/>
<dbReference type="PANTHER" id="PTHR10993">
    <property type="entry name" value="OCTANOYLTRANSFERASE"/>
    <property type="match status" value="1"/>
</dbReference>
<dbReference type="Gene3D" id="3.30.930.10">
    <property type="entry name" value="Bira Bifunctional Protein, Domain 2"/>
    <property type="match status" value="1"/>
</dbReference>
<accession>A0ABN6ESW9</accession>
<comment type="pathway">
    <text evidence="1 5 6">Protein modification; protein lipoylation via endogenous pathway; protein N(6)-(lipoyl)lysine from octanoyl-[acyl-carrier-protein]: step 1/2.</text>
</comment>
<dbReference type="Proteomes" id="UP001053296">
    <property type="component" value="Chromosome"/>
</dbReference>
<protein>
    <recommendedName>
        <fullName evidence="5 6">Octanoyltransferase</fullName>
        <ecNumber evidence="5 6">2.3.1.181</ecNumber>
    </recommendedName>
    <alternativeName>
        <fullName evidence="5">Lipoate-protein ligase B</fullName>
    </alternativeName>
    <alternativeName>
        <fullName evidence="5">Lipoyl/octanoyl transferase</fullName>
    </alternativeName>
    <alternativeName>
        <fullName evidence="5">Octanoyl-[acyl-carrier-protein]-protein N-octanoyltransferase</fullName>
    </alternativeName>
</protein>
<dbReference type="InterPro" id="IPR020605">
    <property type="entry name" value="Octanoyltransferase_CS"/>
</dbReference>
<feature type="domain" description="BPL/LPL catalytic" evidence="7">
    <location>
        <begin position="33"/>
        <end position="215"/>
    </location>
</feature>
<sequence length="232" mass="26165">MPDTNGVWLEFSRRNYTEMTQLQEALHRRRHQGEIPDVVILLEHTPCITIGRSGGTHNLLANTEVLERNGITVHETSRGGDITYHGPGQLICYPILSLQGDQRDIRMYARKMEEVMIRTVHAFGIEAERNAHYPGVWVGDSKIGAMGIAVRKWTTMHGIALNVCPDLEHFSFIVPCGIASHGVTSMSRVLGRPIKVDDVRSEMRRHFSDIFQIAMRPVELEQLVEETSLAKA</sequence>
<feature type="binding site" evidence="5">
    <location>
        <begin position="145"/>
        <end position="147"/>
    </location>
    <ligand>
        <name>substrate</name>
    </ligand>
</feature>
<evidence type="ECO:0000256" key="6">
    <source>
        <dbReference type="PIRNR" id="PIRNR016262"/>
    </source>
</evidence>
<evidence type="ECO:0000313" key="8">
    <source>
        <dbReference type="EMBL" id="BCS87973.1"/>
    </source>
</evidence>
<dbReference type="Pfam" id="PF21948">
    <property type="entry name" value="LplA-B_cat"/>
    <property type="match status" value="1"/>
</dbReference>